<dbReference type="Proteomes" id="UP000002573">
    <property type="component" value="Chromosome"/>
</dbReference>
<gene>
    <name evidence="1" type="ordered locus">Shell_0185</name>
</gene>
<dbReference type="AlphaFoldDB" id="D7DAY1"/>
<evidence type="ECO:0000313" key="1">
    <source>
        <dbReference type="EMBL" id="ADI31328.1"/>
    </source>
</evidence>
<evidence type="ECO:0008006" key="3">
    <source>
        <dbReference type="Google" id="ProtNLM"/>
    </source>
</evidence>
<name>D7DAY1_STAHD</name>
<dbReference type="EMBL" id="CP002051">
    <property type="protein sequence ID" value="ADI31328.1"/>
    <property type="molecule type" value="Genomic_DNA"/>
</dbReference>
<reference evidence="2" key="1">
    <citation type="submission" date="2010-05" db="EMBL/GenBank/DDBJ databases">
        <title>Complete sequence of Staphylothermus hellenicus DSM 12710.</title>
        <authorList>
            <consortium name="US DOE Joint Genome Institute"/>
            <person name="Lucas S."/>
            <person name="Copeland A."/>
            <person name="Lapidus A."/>
            <person name="Cheng J.-F."/>
            <person name="Bruce D."/>
            <person name="Goodwin L."/>
            <person name="Pitluck S."/>
            <person name="Davenport K."/>
            <person name="Detter J.C."/>
            <person name="Han C."/>
            <person name="Tapia R."/>
            <person name="Larimer F."/>
            <person name="Land M."/>
            <person name="Hauser L."/>
            <person name="Kyrpides N."/>
            <person name="Mikhailova N."/>
            <person name="Anderson I.J."/>
            <person name="Woyke T."/>
        </authorList>
    </citation>
    <scope>NUCLEOTIDE SEQUENCE [LARGE SCALE GENOMIC DNA]</scope>
    <source>
        <strain evidence="2">DSM 12710 / JCM 10830 / BK20S6-10-b1 / P8</strain>
    </source>
</reference>
<accession>D7DAY1</accession>
<reference evidence="1 2" key="2">
    <citation type="journal article" date="2011" name="Stand. Genomic Sci.">
        <title>Complete genome sequence of Staphylothermus hellenicus P8.</title>
        <authorList>
            <person name="Anderson I."/>
            <person name="Wirth R."/>
            <person name="Lucas S."/>
            <person name="Copeland A."/>
            <person name="Lapidus A."/>
            <person name="Cheng J.F."/>
            <person name="Goodwin L."/>
            <person name="Pitluck S."/>
            <person name="Davenport K."/>
            <person name="Detter J.C."/>
            <person name="Han C."/>
            <person name="Tapia R."/>
            <person name="Land M."/>
            <person name="Hauser L."/>
            <person name="Pati A."/>
            <person name="Mikhailova N."/>
            <person name="Woyke T."/>
            <person name="Klenk H.P."/>
            <person name="Kyrpides N."/>
            <person name="Ivanova N."/>
        </authorList>
    </citation>
    <scope>NUCLEOTIDE SEQUENCE [LARGE SCALE GENOMIC DNA]</scope>
    <source>
        <strain evidence="2">DSM 12710 / JCM 10830 / BK20S6-10-b1 / P8</strain>
    </source>
</reference>
<evidence type="ECO:0000313" key="2">
    <source>
        <dbReference type="Proteomes" id="UP000002573"/>
    </source>
</evidence>
<proteinExistence type="predicted"/>
<dbReference type="HOGENOM" id="CLU_078426_0_0_2"/>
<sequence>MVCGMLIIKGTGFNVGIVSEQSFLNNLFYSLNNLFPKRYIPKYTVSTSSGEGGIDAFISWISGEGFSVEKYVLRDNGVDEYFVRSNLPRPYINESPYFFLLQVIARSIVKNNYLVLTDSISFVFNDETYLLAGYPHTGKSTLLALALMNDAIPLSTENTVVSVSEDGVRIVGGTSVLVYDPRIEDIYGVKLEYDSMTRHGYRIVDLEKHYPSRNNYYGELVDAIYVLHSSFKSVGVDAEPVKGRKILKTLWYFASALLRGLDYYQPHPLVLSTRIIDDKVEYMLRLVSEKYSGRFYEVYGRHDHIFKYIVG</sequence>
<dbReference type="KEGG" id="shc:Shell_0185"/>
<organism evidence="1 2">
    <name type="scientific">Staphylothermus hellenicus (strain DSM 12710 / JCM 10830 / BK20S6-10-b1 / P8)</name>
    <dbReference type="NCBI Taxonomy" id="591019"/>
    <lineage>
        <taxon>Archaea</taxon>
        <taxon>Thermoproteota</taxon>
        <taxon>Thermoprotei</taxon>
        <taxon>Desulfurococcales</taxon>
        <taxon>Desulfurococcaceae</taxon>
        <taxon>Staphylothermus</taxon>
    </lineage>
</organism>
<keyword evidence="2" id="KW-1185">Reference proteome</keyword>
<dbReference type="eggNOG" id="arCOG07350">
    <property type="taxonomic scope" value="Archaea"/>
</dbReference>
<dbReference type="STRING" id="591019.Shell_0185"/>
<protein>
    <recommendedName>
        <fullName evidence="3">HPr kinase</fullName>
    </recommendedName>
</protein>